<dbReference type="RefSeq" id="WP_189634539.1">
    <property type="nucleotide sequence ID" value="NZ_BMYQ01000010.1"/>
</dbReference>
<dbReference type="NCBIfam" id="TIGR01863">
    <property type="entry name" value="cas_Csd1"/>
    <property type="match status" value="1"/>
</dbReference>
<dbReference type="InterPro" id="IPR010144">
    <property type="entry name" value="CRISPR-assoc_prot_Csd1-typ"/>
</dbReference>
<dbReference type="EMBL" id="BMYQ01000010">
    <property type="protein sequence ID" value="GGW38300.1"/>
    <property type="molecule type" value="Genomic_DNA"/>
</dbReference>
<evidence type="ECO:0000313" key="1">
    <source>
        <dbReference type="EMBL" id="GGW38300.1"/>
    </source>
</evidence>
<proteinExistence type="predicted"/>
<reference evidence="1" key="2">
    <citation type="submission" date="2020-09" db="EMBL/GenBank/DDBJ databases">
        <authorList>
            <person name="Sun Q."/>
            <person name="Kim S."/>
        </authorList>
    </citation>
    <scope>NUCLEOTIDE SEQUENCE</scope>
    <source>
        <strain evidence="1">KCTC 23714</strain>
    </source>
</reference>
<dbReference type="AlphaFoldDB" id="A0A918IY33"/>
<keyword evidence="2" id="KW-1185">Reference proteome</keyword>
<evidence type="ECO:0000313" key="2">
    <source>
        <dbReference type="Proteomes" id="UP000628984"/>
    </source>
</evidence>
<dbReference type="Pfam" id="PF09709">
    <property type="entry name" value="Cas_Csd1"/>
    <property type="match status" value="1"/>
</dbReference>
<name>A0A918IY33_9RHOB</name>
<protein>
    <submittedName>
        <fullName evidence="1">Type I-C CRISPR-associated protein Cas8c/Csd1</fullName>
    </submittedName>
</protein>
<dbReference type="CDD" id="cd09757">
    <property type="entry name" value="Cas8c_I-C"/>
    <property type="match status" value="1"/>
</dbReference>
<accession>A0A918IY33</accession>
<reference evidence="1" key="1">
    <citation type="journal article" date="2014" name="Int. J. Syst. Evol. Microbiol.">
        <title>Complete genome sequence of Corynebacterium casei LMG S-19264T (=DSM 44701T), isolated from a smear-ripened cheese.</title>
        <authorList>
            <consortium name="US DOE Joint Genome Institute (JGI-PGF)"/>
            <person name="Walter F."/>
            <person name="Albersmeier A."/>
            <person name="Kalinowski J."/>
            <person name="Ruckert C."/>
        </authorList>
    </citation>
    <scope>NUCLEOTIDE SEQUENCE</scope>
    <source>
        <strain evidence="1">KCTC 23714</strain>
    </source>
</reference>
<sequence length="580" mass="63597">MSLLAALARAYDRLPDAPPYGFSTEKIGFCVLLNPDGSVAEVVDLRNTDKKRSPRMLLVPQAVKRTVGIAPNFLWDKTAYVLGVTAGEGKRTAEEHATFSARHLEWLEGAEDEGLLALTHFLQSWTPEAFTPPLWPDDMRDQNLIFALSTEYRDRYLHDRPAAREAWQRIGAAGASGAKICLVSGQSGPVARLHPSIKGVWGAQSSGASLVSFNLDAFTSYGHDQGDNAPVSEAATFAYTTTLNRFLEKGSGHRIQIGDASTVFWAEATEAEALAAESLFSAFFDEQTEEKLAASAIGARLEDIRSGKPLAKVAPDLNEGVRFHVLGLAPNAARLSVRFYWESDFGQVATNYQRYVEDTRLDPPPREGWPPLWRYLRELAVLGKSENVPPNLAGDWMRAILTGTPYPMTLLSTALMRMRSDGEINALRAAIVKSVLIRNLKVEVPVALDPSNTNKGYILGRLFAVYEEVQRAALGGNVNATIKDKFYGSASATPQKVFAALSSGSQNHFSKLKKQSPGRAVNLEKLLMTITDLMAPGDDPIPVSLASHEQALFGIGYYHQRSDFFRKHDDSEPNVTESAQ</sequence>
<comment type="caution">
    <text evidence="1">The sequence shown here is derived from an EMBL/GenBank/DDBJ whole genome shotgun (WGS) entry which is preliminary data.</text>
</comment>
<dbReference type="Proteomes" id="UP000628984">
    <property type="component" value="Unassembled WGS sequence"/>
</dbReference>
<organism evidence="1 2">
    <name type="scientific">Gemmobacter lanyuensis</name>
    <dbReference type="NCBI Taxonomy" id="1054497"/>
    <lineage>
        <taxon>Bacteria</taxon>
        <taxon>Pseudomonadati</taxon>
        <taxon>Pseudomonadota</taxon>
        <taxon>Alphaproteobacteria</taxon>
        <taxon>Rhodobacterales</taxon>
        <taxon>Paracoccaceae</taxon>
        <taxon>Gemmobacter</taxon>
    </lineage>
</organism>
<gene>
    <name evidence="1" type="ORF">GCM10011452_28280</name>
</gene>